<evidence type="ECO:0000313" key="1">
    <source>
        <dbReference type="EMBL" id="KAH8000243.1"/>
    </source>
</evidence>
<proteinExistence type="predicted"/>
<keyword evidence="2" id="KW-1185">Reference proteome</keyword>
<accession>A0ACB8F4G0</accession>
<reference evidence="1" key="1">
    <citation type="submission" date="2021-08" db="EMBL/GenBank/DDBJ databases">
        <title>The first chromosome-level gecko genome reveals the dynamic sex chromosomes of Neotropical dwarf geckos (Sphaerodactylidae: Sphaerodactylus).</title>
        <authorList>
            <person name="Pinto B.J."/>
            <person name="Keating S.E."/>
            <person name="Gamble T."/>
        </authorList>
    </citation>
    <scope>NUCLEOTIDE SEQUENCE</scope>
    <source>
        <strain evidence="1">TG3544</strain>
    </source>
</reference>
<comment type="caution">
    <text evidence="1">The sequence shown here is derived from an EMBL/GenBank/DDBJ whole genome shotgun (WGS) entry which is preliminary data.</text>
</comment>
<evidence type="ECO:0000313" key="2">
    <source>
        <dbReference type="Proteomes" id="UP000827872"/>
    </source>
</evidence>
<sequence length="591" mass="65897">MLKAINNNTFIALAILLQLQLGEYLLVDFLCACGDSWGDKESLYPVEVYSVVLTSSKILLGLHCSAYKLVCYFTNWSQYRPPPTQYLPTNIDPDLCTHLIYAFATMKDNKIAPYEDNDESELFPQFQALKKSNPDLITLLAIGGWNFGTDRFTTMVSTGANRKIFIDSVIAYLREFGFDGIDLDFEYPGSRGSPPEDKHRFTLLIQEMLTEFEKESVQSAKSRLLITAAVSAGVETIDAGYEIAEIGKLLDFISVMTYDFHGDWDSVTGCNSPLNSGSDWCEDECFNCKCAMEYWENHGAPAEKLLMGFPVYGRSLRLRSSSTTGLCSSISGPGTPGPCTEEEGYLSYFECGGFFLYLSTVAPLNHMKKCNNSELNGTLMSVKLQSYCSGVPVGFTDVIMGDIPIRIGKVCSFLKEKGTQVKWLDEQKVPYAYSGNIWVTYDNICSYRYKAKYLKEKKYGGAMIWAIDLDDFLGTFCNEEKNPLISELKRLLETSDPIVPNCPNEVDPPVTPPVDPPVTPPVDPPVTPPVDPTTASPGDENFCLEKVDGMYADPKDKSKFYVCAGNRTYHLSCPSDLIFNTNCMCCDYPKH</sequence>
<dbReference type="Proteomes" id="UP000827872">
    <property type="component" value="Linkage Group LG05"/>
</dbReference>
<protein>
    <submittedName>
        <fullName evidence="1">Uncharacterized protein</fullName>
    </submittedName>
</protein>
<dbReference type="EMBL" id="CM037618">
    <property type="protein sequence ID" value="KAH8000243.1"/>
    <property type="molecule type" value="Genomic_DNA"/>
</dbReference>
<name>A0ACB8F4G0_9SAUR</name>
<organism evidence="1 2">
    <name type="scientific">Sphaerodactylus townsendi</name>
    <dbReference type="NCBI Taxonomy" id="933632"/>
    <lineage>
        <taxon>Eukaryota</taxon>
        <taxon>Metazoa</taxon>
        <taxon>Chordata</taxon>
        <taxon>Craniata</taxon>
        <taxon>Vertebrata</taxon>
        <taxon>Euteleostomi</taxon>
        <taxon>Lepidosauria</taxon>
        <taxon>Squamata</taxon>
        <taxon>Bifurcata</taxon>
        <taxon>Gekkota</taxon>
        <taxon>Sphaerodactylidae</taxon>
        <taxon>Sphaerodactylus</taxon>
    </lineage>
</organism>
<gene>
    <name evidence="1" type="ORF">K3G42_023519</name>
</gene>